<sequence>MASPNSKLAKKGKAAKKESNNRLPSSSPNLSTKSFDPSQSPSSSCPSVGPPSPPSAPPGLPPLVPTYSLADLAPEQIGWNWETATLGRSGISSTLTATTTDPLDRYLNTPLRYEMIALGLDTSAPVALPHNIQDPASLTDGSAPRPGSPSRPREQDLSSSWSSISTTCSAKGTVGDEDGDGIEPDEAAIRLELCVATRYSTLFKHQGMDTDVNACSAKLNRKRARGKPRIFRQARMKRRDARKRARRVGDSRANLGKGEEALGKQCDEKE</sequence>
<feature type="region of interest" description="Disordered" evidence="1">
    <location>
        <begin position="1"/>
        <end position="62"/>
    </location>
</feature>
<feature type="compositionally biased region" description="Basic residues" evidence="1">
    <location>
        <begin position="235"/>
        <end position="246"/>
    </location>
</feature>
<comment type="caution">
    <text evidence="2">The sequence shown here is derived from an EMBL/GenBank/DDBJ whole genome shotgun (WGS) entry which is preliminary data.</text>
</comment>
<dbReference type="EMBL" id="MU863893">
    <property type="protein sequence ID" value="KAK4202938.1"/>
    <property type="molecule type" value="Genomic_DNA"/>
</dbReference>
<dbReference type="AlphaFoldDB" id="A0AAN6XLD7"/>
<evidence type="ECO:0000313" key="2">
    <source>
        <dbReference type="EMBL" id="KAK4202938.1"/>
    </source>
</evidence>
<keyword evidence="3" id="KW-1185">Reference proteome</keyword>
<organism evidence="2 3">
    <name type="scientific">Triangularia verruculosa</name>
    <dbReference type="NCBI Taxonomy" id="2587418"/>
    <lineage>
        <taxon>Eukaryota</taxon>
        <taxon>Fungi</taxon>
        <taxon>Dikarya</taxon>
        <taxon>Ascomycota</taxon>
        <taxon>Pezizomycotina</taxon>
        <taxon>Sordariomycetes</taxon>
        <taxon>Sordariomycetidae</taxon>
        <taxon>Sordariales</taxon>
        <taxon>Podosporaceae</taxon>
        <taxon>Triangularia</taxon>
    </lineage>
</organism>
<proteinExistence type="predicted"/>
<feature type="region of interest" description="Disordered" evidence="1">
    <location>
        <begin position="129"/>
        <end position="182"/>
    </location>
</feature>
<feature type="compositionally biased region" description="Pro residues" evidence="1">
    <location>
        <begin position="48"/>
        <end position="62"/>
    </location>
</feature>
<feature type="compositionally biased region" description="Low complexity" evidence="1">
    <location>
        <begin position="158"/>
        <end position="169"/>
    </location>
</feature>
<reference evidence="2" key="2">
    <citation type="submission" date="2023-05" db="EMBL/GenBank/DDBJ databases">
        <authorList>
            <consortium name="Lawrence Berkeley National Laboratory"/>
            <person name="Steindorff A."/>
            <person name="Hensen N."/>
            <person name="Bonometti L."/>
            <person name="Westerberg I."/>
            <person name="Brannstrom I.O."/>
            <person name="Guillou S."/>
            <person name="Cros-Aarteil S."/>
            <person name="Calhoun S."/>
            <person name="Haridas S."/>
            <person name="Kuo A."/>
            <person name="Mondo S."/>
            <person name="Pangilinan J."/>
            <person name="Riley R."/>
            <person name="Labutti K."/>
            <person name="Andreopoulos B."/>
            <person name="Lipzen A."/>
            <person name="Chen C."/>
            <person name="Yanf M."/>
            <person name="Daum C."/>
            <person name="Ng V."/>
            <person name="Clum A."/>
            <person name="Ohm R."/>
            <person name="Martin F."/>
            <person name="Silar P."/>
            <person name="Natvig D."/>
            <person name="Lalanne C."/>
            <person name="Gautier V."/>
            <person name="Ament-Velasquez S.L."/>
            <person name="Kruys A."/>
            <person name="Hutchinson M.I."/>
            <person name="Powell A.J."/>
            <person name="Barry K."/>
            <person name="Miller A.N."/>
            <person name="Grigoriev I.V."/>
            <person name="Debuchy R."/>
            <person name="Gladieux P."/>
            <person name="Thoren M.H."/>
            <person name="Johannesson H."/>
        </authorList>
    </citation>
    <scope>NUCLEOTIDE SEQUENCE</scope>
    <source>
        <strain evidence="2">CBS 315.58</strain>
    </source>
</reference>
<accession>A0AAN6XLD7</accession>
<dbReference type="Proteomes" id="UP001303160">
    <property type="component" value="Unassembled WGS sequence"/>
</dbReference>
<gene>
    <name evidence="2" type="ORF">QBC40DRAFT_294316</name>
</gene>
<reference evidence="2" key="1">
    <citation type="journal article" date="2023" name="Mol. Phylogenet. Evol.">
        <title>Genome-scale phylogeny and comparative genomics of the fungal order Sordariales.</title>
        <authorList>
            <person name="Hensen N."/>
            <person name="Bonometti L."/>
            <person name="Westerberg I."/>
            <person name="Brannstrom I.O."/>
            <person name="Guillou S."/>
            <person name="Cros-Aarteil S."/>
            <person name="Calhoun S."/>
            <person name="Haridas S."/>
            <person name="Kuo A."/>
            <person name="Mondo S."/>
            <person name="Pangilinan J."/>
            <person name="Riley R."/>
            <person name="LaButti K."/>
            <person name="Andreopoulos B."/>
            <person name="Lipzen A."/>
            <person name="Chen C."/>
            <person name="Yan M."/>
            <person name="Daum C."/>
            <person name="Ng V."/>
            <person name="Clum A."/>
            <person name="Steindorff A."/>
            <person name="Ohm R.A."/>
            <person name="Martin F."/>
            <person name="Silar P."/>
            <person name="Natvig D.O."/>
            <person name="Lalanne C."/>
            <person name="Gautier V."/>
            <person name="Ament-Velasquez S.L."/>
            <person name="Kruys A."/>
            <person name="Hutchinson M.I."/>
            <person name="Powell A.J."/>
            <person name="Barry K."/>
            <person name="Miller A.N."/>
            <person name="Grigoriev I.V."/>
            <person name="Debuchy R."/>
            <person name="Gladieux P."/>
            <person name="Hiltunen Thoren M."/>
            <person name="Johannesson H."/>
        </authorList>
    </citation>
    <scope>NUCLEOTIDE SEQUENCE</scope>
    <source>
        <strain evidence="2">CBS 315.58</strain>
    </source>
</reference>
<feature type="compositionally biased region" description="Low complexity" evidence="1">
    <location>
        <begin position="21"/>
        <end position="47"/>
    </location>
</feature>
<feature type="compositionally biased region" description="Basic and acidic residues" evidence="1">
    <location>
        <begin position="257"/>
        <end position="270"/>
    </location>
</feature>
<feature type="region of interest" description="Disordered" evidence="1">
    <location>
        <begin position="235"/>
        <end position="270"/>
    </location>
</feature>
<evidence type="ECO:0000256" key="1">
    <source>
        <dbReference type="SAM" id="MobiDB-lite"/>
    </source>
</evidence>
<feature type="compositionally biased region" description="Low complexity" evidence="1">
    <location>
        <begin position="141"/>
        <end position="150"/>
    </location>
</feature>
<protein>
    <submittedName>
        <fullName evidence="2">Uncharacterized protein</fullName>
    </submittedName>
</protein>
<evidence type="ECO:0000313" key="3">
    <source>
        <dbReference type="Proteomes" id="UP001303160"/>
    </source>
</evidence>
<name>A0AAN6XLD7_9PEZI</name>